<keyword evidence="2" id="KW-1185">Reference proteome</keyword>
<protein>
    <submittedName>
        <fullName evidence="1">Uncharacterized protein</fullName>
    </submittedName>
</protein>
<dbReference type="PANTHER" id="PTHR10773">
    <property type="entry name" value="DNA-DIRECTED RNA POLYMERASES I, II, AND III SUBUNIT RPABC2"/>
    <property type="match status" value="1"/>
</dbReference>
<proteinExistence type="predicted"/>
<accession>A0A6A4JQ89</accession>
<dbReference type="OrthoDB" id="434783at2759"/>
<gene>
    <name evidence="1" type="ORF">GE061_015396</name>
</gene>
<dbReference type="PANTHER" id="PTHR10773:SF19">
    <property type="match status" value="1"/>
</dbReference>
<name>A0A6A4JQ89_APOLU</name>
<evidence type="ECO:0000313" key="1">
    <source>
        <dbReference type="EMBL" id="KAF6209648.1"/>
    </source>
</evidence>
<dbReference type="AlphaFoldDB" id="A0A6A4JQ89"/>
<comment type="caution">
    <text evidence="1">The sequence shown here is derived from an EMBL/GenBank/DDBJ whole genome shotgun (WGS) entry which is preliminary data.</text>
</comment>
<dbReference type="EMBL" id="WIXP02000006">
    <property type="protein sequence ID" value="KAF6209648.1"/>
    <property type="molecule type" value="Genomic_DNA"/>
</dbReference>
<reference evidence="1" key="1">
    <citation type="journal article" date="2021" name="Mol. Ecol. Resour.">
        <title>Apolygus lucorum genome provides insights into omnivorousness and mesophyll feeding.</title>
        <authorList>
            <person name="Liu Y."/>
            <person name="Liu H."/>
            <person name="Wang H."/>
            <person name="Huang T."/>
            <person name="Liu B."/>
            <person name="Yang B."/>
            <person name="Yin L."/>
            <person name="Li B."/>
            <person name="Zhang Y."/>
            <person name="Zhang S."/>
            <person name="Jiang F."/>
            <person name="Zhang X."/>
            <person name="Ren Y."/>
            <person name="Wang B."/>
            <person name="Wang S."/>
            <person name="Lu Y."/>
            <person name="Wu K."/>
            <person name="Fan W."/>
            <person name="Wang G."/>
        </authorList>
    </citation>
    <scope>NUCLEOTIDE SEQUENCE</scope>
    <source>
        <strain evidence="1">12Hb</strain>
    </source>
</reference>
<organism evidence="1 2">
    <name type="scientific">Apolygus lucorum</name>
    <name type="common">Small green plant bug</name>
    <name type="synonym">Lygocoris lucorum</name>
    <dbReference type="NCBI Taxonomy" id="248454"/>
    <lineage>
        <taxon>Eukaryota</taxon>
        <taxon>Metazoa</taxon>
        <taxon>Ecdysozoa</taxon>
        <taxon>Arthropoda</taxon>
        <taxon>Hexapoda</taxon>
        <taxon>Insecta</taxon>
        <taxon>Pterygota</taxon>
        <taxon>Neoptera</taxon>
        <taxon>Paraneoptera</taxon>
        <taxon>Hemiptera</taxon>
        <taxon>Heteroptera</taxon>
        <taxon>Panheteroptera</taxon>
        <taxon>Cimicomorpha</taxon>
        <taxon>Miridae</taxon>
        <taxon>Mirini</taxon>
        <taxon>Apolygus</taxon>
    </lineage>
</organism>
<dbReference type="Proteomes" id="UP000466442">
    <property type="component" value="Unassembled WGS sequence"/>
</dbReference>
<evidence type="ECO:0000313" key="2">
    <source>
        <dbReference type="Proteomes" id="UP000466442"/>
    </source>
</evidence>
<sequence length="170" mass="19519">MDVFSIHDWENIFKLARRKNPFTTKEMEFKDFLDLKTLAATSISNRKIDQAGDPVNWFKVKSFIYRKEDPSSISYRYGFSGDYKVISVGTPKKRRGSNKTQQRNLANPPPALYKKRLPISAAKKRDLIQLCENGVIPKNFHSWFENLPSSSATKDQAPEPDIASESEDED</sequence>